<dbReference type="GO" id="GO:0030435">
    <property type="term" value="P:sporulation resulting in formation of a cellular spore"/>
    <property type="evidence" value="ECO:0007669"/>
    <property type="project" value="UniProtKB-KW"/>
</dbReference>
<reference evidence="4 5" key="1">
    <citation type="submission" date="2019-04" db="EMBL/GenBank/DDBJ databases">
        <title>Cohnella sp. nov., isolated from soil.</title>
        <authorList>
            <person name="Kim W."/>
        </authorList>
    </citation>
    <scope>NUCLEOTIDE SEQUENCE [LARGE SCALE GENOMIC DNA]</scope>
    <source>
        <strain evidence="4 5">CAU 1483</strain>
    </source>
</reference>
<name>A0A4U0FHM8_9BACL</name>
<keyword evidence="4" id="KW-0167">Capsid protein</keyword>
<sequence length="75" mass="8868">MEQPQIGQPVQRLAPHETMEIHEMLNFKTLCLAQSKFMQGLCFDRDLKHLMQKDVEMTQKHLTQLTGLYQKIQLQ</sequence>
<keyword evidence="5" id="KW-1185">Reference proteome</keyword>
<accession>A0A4U0FHM8</accession>
<keyword evidence="4" id="KW-0946">Virion</keyword>
<evidence type="ECO:0000313" key="4">
    <source>
        <dbReference type="EMBL" id="TJY43944.1"/>
    </source>
</evidence>
<comment type="similarity">
    <text evidence="3">Belongs to the CotF family.</text>
</comment>
<dbReference type="PANTHER" id="PTHR39183:SF1">
    <property type="entry name" value="SPORE COAT PROTEIN F-LIKE PROTEIN YHCQ"/>
    <property type="match status" value="1"/>
</dbReference>
<comment type="caution">
    <text evidence="4">The sequence shown here is derived from an EMBL/GenBank/DDBJ whole genome shotgun (WGS) entry which is preliminary data.</text>
</comment>
<comment type="subcellular location">
    <subcellularLocation>
        <location evidence="2">Spore coat</location>
    </subcellularLocation>
</comment>
<organism evidence="4 5">
    <name type="scientific">Cohnella pontilimi</name>
    <dbReference type="NCBI Taxonomy" id="2564100"/>
    <lineage>
        <taxon>Bacteria</taxon>
        <taxon>Bacillati</taxon>
        <taxon>Bacillota</taxon>
        <taxon>Bacilli</taxon>
        <taxon>Bacillales</taxon>
        <taxon>Paenibacillaceae</taxon>
        <taxon>Cohnella</taxon>
    </lineage>
</organism>
<dbReference type="Proteomes" id="UP000309673">
    <property type="component" value="Unassembled WGS sequence"/>
</dbReference>
<evidence type="ECO:0000256" key="1">
    <source>
        <dbReference type="ARBA" id="ARBA00022969"/>
    </source>
</evidence>
<dbReference type="EMBL" id="SUPK01000001">
    <property type="protein sequence ID" value="TJY43944.1"/>
    <property type="molecule type" value="Genomic_DNA"/>
</dbReference>
<evidence type="ECO:0000256" key="2">
    <source>
        <dbReference type="ARBA" id="ARBA00024325"/>
    </source>
</evidence>
<dbReference type="InterPro" id="IPR012851">
    <property type="entry name" value="Spore_coat_CotF-like"/>
</dbReference>
<dbReference type="Gene3D" id="1.20.1260.10">
    <property type="match status" value="1"/>
</dbReference>
<evidence type="ECO:0000256" key="3">
    <source>
        <dbReference type="ARBA" id="ARBA00024344"/>
    </source>
</evidence>
<dbReference type="PANTHER" id="PTHR39183">
    <property type="entry name" value="SPORE COAT PROTEIN F-LIKE PROTEIN YHCQ"/>
    <property type="match status" value="1"/>
</dbReference>
<gene>
    <name evidence="4" type="ORF">E5161_00640</name>
</gene>
<protein>
    <submittedName>
        <fullName evidence="4">Spore coat protein</fullName>
    </submittedName>
</protein>
<keyword evidence="1" id="KW-0749">Sporulation</keyword>
<dbReference type="AlphaFoldDB" id="A0A4U0FHM8"/>
<proteinExistence type="inferred from homology"/>
<dbReference type="InterPro" id="IPR012347">
    <property type="entry name" value="Ferritin-like"/>
</dbReference>
<evidence type="ECO:0000313" key="5">
    <source>
        <dbReference type="Proteomes" id="UP000309673"/>
    </source>
</evidence>
<dbReference type="OrthoDB" id="1913674at2"/>